<evidence type="ECO:0000256" key="1">
    <source>
        <dbReference type="ARBA" id="ARBA00022722"/>
    </source>
</evidence>
<dbReference type="Proteomes" id="UP000077248">
    <property type="component" value="Unassembled WGS sequence"/>
</dbReference>
<feature type="compositionally biased region" description="Basic and acidic residues" evidence="3">
    <location>
        <begin position="582"/>
        <end position="591"/>
    </location>
</feature>
<dbReference type="PANTHER" id="PTHR13620">
    <property type="entry name" value="3-5 EXONUCLEASE"/>
    <property type="match status" value="1"/>
</dbReference>
<evidence type="ECO:0000256" key="3">
    <source>
        <dbReference type="SAM" id="MobiDB-lite"/>
    </source>
</evidence>
<feature type="region of interest" description="Disordered" evidence="3">
    <location>
        <begin position="569"/>
        <end position="591"/>
    </location>
</feature>
<dbReference type="PANTHER" id="PTHR13620:SF104">
    <property type="entry name" value="EXONUCLEASE 3'-5' DOMAIN-CONTAINING PROTEIN 2"/>
    <property type="match status" value="1"/>
</dbReference>
<proteinExistence type="predicted"/>
<dbReference type="AlphaFoldDB" id="A0A177DQG2"/>
<feature type="region of interest" description="Disordered" evidence="3">
    <location>
        <begin position="70"/>
        <end position="98"/>
    </location>
</feature>
<dbReference type="CDD" id="cd06141">
    <property type="entry name" value="WRN_exo"/>
    <property type="match status" value="1"/>
</dbReference>
<dbReference type="SUPFAM" id="SSF53098">
    <property type="entry name" value="Ribonuclease H-like"/>
    <property type="match status" value="1"/>
</dbReference>
<dbReference type="STRING" id="5599.A0A177DQG2"/>
<evidence type="ECO:0000256" key="2">
    <source>
        <dbReference type="ARBA" id="ARBA00022801"/>
    </source>
</evidence>
<dbReference type="VEuPathDB" id="FungiDB:CC77DRAFT_1020027"/>
<feature type="compositionally biased region" description="Basic and acidic residues" evidence="3">
    <location>
        <begin position="495"/>
        <end position="504"/>
    </location>
</feature>
<protein>
    <recommendedName>
        <fullName evidence="4">3'-5' exonuclease domain-containing protein</fullName>
    </recommendedName>
</protein>
<dbReference type="GO" id="GO:0005737">
    <property type="term" value="C:cytoplasm"/>
    <property type="evidence" value="ECO:0007669"/>
    <property type="project" value="TreeGrafter"/>
</dbReference>
<dbReference type="OMA" id="PLYKGEQ"/>
<dbReference type="GeneID" id="29110558"/>
<keyword evidence="6" id="KW-1185">Reference proteome</keyword>
<sequence>MLFRRRASLLSASDAPRRACHETSTNTLPSVKRHTFATHTLRIGECRAMHTTSLCSTSATPPASTCCWKRGRPATRRDNFPRRLHQTPAAGPQPSVSQPISKEAVPMAEDPRCKSQASATLHVRPAETPPAPGADRFQRVGLWNPAHGLRFATTAAAEASKSDSIHEAAETVSSRIDESAATIRTDESSPNTRNEANDATGHTEEVAVEGTSESDDSSGVSSQPETETESKDDEEDNADEHVSLTYQIPEERLRAAMLAAPNTRDSYWSAKLYQGPDGESLSTHYCKSFDVAERVAKYFLQEKVVGFDIEWKPRGNPYSIKQNASLIQLACEDRIALFHVSLFSGSKAEQLMPPSLKAVLESPDIYKVGVSIKGDFKRLEKYLNVQPQGVFELSRLHNLVEWYGVEPSKVSKRVVNLASQVLQHLQLPLYKGEQLADDSETTPSVRESDWSLPLDVQQIHYAAADAYAGFRLYHMLEWKRTRMKPAPPPVALCDFDNKPSPRPKESRKRIKKSKDVADTTVKSAVDVAEDQQEDEGDTEGYETATEEFADSHQLEESLYATSTIVSAGGADKTHVSQSTRSSDLEKTERMGAESIISPEKRVGRVNLSRLDHTNFGYPKLPETSQEEDTETLPSALSKEDVGVQLEGQDKGVSFQRQKADDDEFADPELEDALRRMTLDDSGRLTEDANGLALEHTSPDLHEPNGPIPAPQPDIGLLDEPSRTPEYNLATTWAQEHLQLTIPSPSSTAPSRIRATVTHLRAYHMWYYQKLSIDRMTQILRDPPLSSNTVASYILQAITLERLEYEKESLRDVLMVMPSGVRKGRWRALAEEVDALE</sequence>
<reference evidence="5 6" key="1">
    <citation type="submission" date="2016-05" db="EMBL/GenBank/DDBJ databases">
        <title>Comparative analysis of secretome profiles of manganese(II)-oxidizing ascomycete fungi.</title>
        <authorList>
            <consortium name="DOE Joint Genome Institute"/>
            <person name="Zeiner C.A."/>
            <person name="Purvine S.O."/>
            <person name="Zink E.M."/>
            <person name="Wu S."/>
            <person name="Pasa-Tolic L."/>
            <person name="Chaput D.L."/>
            <person name="Haridas S."/>
            <person name="Grigoriev I.V."/>
            <person name="Santelli C.M."/>
            <person name="Hansel C.M."/>
        </authorList>
    </citation>
    <scope>NUCLEOTIDE SEQUENCE [LARGE SCALE GENOMIC DNA]</scope>
    <source>
        <strain evidence="5 6">SRC1lrK2f</strain>
    </source>
</reference>
<dbReference type="InterPro" id="IPR036397">
    <property type="entry name" value="RNaseH_sf"/>
</dbReference>
<evidence type="ECO:0000313" key="6">
    <source>
        <dbReference type="Proteomes" id="UP000077248"/>
    </source>
</evidence>
<evidence type="ECO:0000313" key="5">
    <source>
        <dbReference type="EMBL" id="OAG21242.1"/>
    </source>
</evidence>
<dbReference type="Pfam" id="PF01612">
    <property type="entry name" value="DNA_pol_A_exo1"/>
    <property type="match status" value="1"/>
</dbReference>
<dbReference type="InterPro" id="IPR002562">
    <property type="entry name" value="3'-5'_exonuclease_dom"/>
</dbReference>
<feature type="compositionally biased region" description="Basic and acidic residues" evidence="3">
    <location>
        <begin position="160"/>
        <end position="169"/>
    </location>
</feature>
<organism evidence="5 6">
    <name type="scientific">Alternaria alternata</name>
    <name type="common">Alternaria rot fungus</name>
    <name type="synonym">Torula alternata</name>
    <dbReference type="NCBI Taxonomy" id="5599"/>
    <lineage>
        <taxon>Eukaryota</taxon>
        <taxon>Fungi</taxon>
        <taxon>Dikarya</taxon>
        <taxon>Ascomycota</taxon>
        <taxon>Pezizomycotina</taxon>
        <taxon>Dothideomycetes</taxon>
        <taxon>Pleosporomycetidae</taxon>
        <taxon>Pleosporales</taxon>
        <taxon>Pleosporineae</taxon>
        <taxon>Pleosporaceae</taxon>
        <taxon>Alternaria</taxon>
        <taxon>Alternaria sect. Alternaria</taxon>
        <taxon>Alternaria alternata complex</taxon>
    </lineage>
</organism>
<keyword evidence="2" id="KW-0378">Hydrolase</keyword>
<feature type="region of interest" description="Disordered" evidence="3">
    <location>
        <begin position="613"/>
        <end position="633"/>
    </location>
</feature>
<dbReference type="GO" id="GO:0005634">
    <property type="term" value="C:nucleus"/>
    <property type="evidence" value="ECO:0007669"/>
    <property type="project" value="TreeGrafter"/>
</dbReference>
<dbReference type="EMBL" id="KV441477">
    <property type="protein sequence ID" value="OAG21242.1"/>
    <property type="molecule type" value="Genomic_DNA"/>
</dbReference>
<feature type="region of interest" description="Disordered" evidence="3">
    <location>
        <begin position="487"/>
        <end position="517"/>
    </location>
</feature>
<feature type="region of interest" description="Disordered" evidence="3">
    <location>
        <begin position="155"/>
        <end position="239"/>
    </location>
</feature>
<evidence type="ECO:0000259" key="4">
    <source>
        <dbReference type="SMART" id="SM00474"/>
    </source>
</evidence>
<keyword evidence="1" id="KW-0540">Nuclease</keyword>
<dbReference type="SMART" id="SM00474">
    <property type="entry name" value="35EXOc"/>
    <property type="match status" value="1"/>
</dbReference>
<dbReference type="GO" id="GO:0003676">
    <property type="term" value="F:nucleic acid binding"/>
    <property type="evidence" value="ECO:0007669"/>
    <property type="project" value="InterPro"/>
</dbReference>
<dbReference type="RefSeq" id="XP_018386663.1">
    <property type="nucleotide sequence ID" value="XM_018524964.1"/>
</dbReference>
<dbReference type="GO" id="GO:0006139">
    <property type="term" value="P:nucleobase-containing compound metabolic process"/>
    <property type="evidence" value="ECO:0007669"/>
    <property type="project" value="InterPro"/>
</dbReference>
<feature type="compositionally biased region" description="Acidic residues" evidence="3">
    <location>
        <begin position="226"/>
        <end position="238"/>
    </location>
</feature>
<dbReference type="GO" id="GO:0008408">
    <property type="term" value="F:3'-5' exonuclease activity"/>
    <property type="evidence" value="ECO:0007669"/>
    <property type="project" value="InterPro"/>
</dbReference>
<dbReference type="InterPro" id="IPR012337">
    <property type="entry name" value="RNaseH-like_sf"/>
</dbReference>
<gene>
    <name evidence="5" type="ORF">CC77DRAFT_1020027</name>
</gene>
<dbReference type="Gene3D" id="3.30.420.10">
    <property type="entry name" value="Ribonuclease H-like superfamily/Ribonuclease H"/>
    <property type="match status" value="1"/>
</dbReference>
<dbReference type="InterPro" id="IPR051132">
    <property type="entry name" value="3-5_Exonuclease_domain"/>
</dbReference>
<accession>A0A177DQG2</accession>
<dbReference type="KEGG" id="aalt:CC77DRAFT_1020027"/>
<name>A0A177DQG2_ALTAL</name>
<feature type="domain" description="3'-5' exonuclease" evidence="4">
    <location>
        <begin position="283"/>
        <end position="481"/>
    </location>
</feature>